<evidence type="ECO:0000256" key="1">
    <source>
        <dbReference type="ARBA" id="ARBA00004651"/>
    </source>
</evidence>
<organism evidence="9 10">
    <name type="scientific">Microbacterium aerolatum</name>
    <dbReference type="NCBI Taxonomy" id="153731"/>
    <lineage>
        <taxon>Bacteria</taxon>
        <taxon>Bacillati</taxon>
        <taxon>Actinomycetota</taxon>
        <taxon>Actinomycetes</taxon>
        <taxon>Micrococcales</taxon>
        <taxon>Microbacteriaceae</taxon>
        <taxon>Microbacterium</taxon>
    </lineage>
</organism>
<feature type="transmembrane region" description="Helical" evidence="7">
    <location>
        <begin position="74"/>
        <end position="101"/>
    </location>
</feature>
<dbReference type="Pfam" id="PF09335">
    <property type="entry name" value="VTT_dom"/>
    <property type="match status" value="1"/>
</dbReference>
<accession>A0A511AAC6</accession>
<keyword evidence="10" id="KW-1185">Reference proteome</keyword>
<evidence type="ECO:0000313" key="9">
    <source>
        <dbReference type="EMBL" id="GEK85134.1"/>
    </source>
</evidence>
<evidence type="ECO:0000256" key="3">
    <source>
        <dbReference type="ARBA" id="ARBA00022475"/>
    </source>
</evidence>
<proteinExistence type="inferred from homology"/>
<dbReference type="Proteomes" id="UP000321225">
    <property type="component" value="Unassembled WGS sequence"/>
</dbReference>
<feature type="transmembrane region" description="Helical" evidence="7">
    <location>
        <begin position="199"/>
        <end position="222"/>
    </location>
</feature>
<evidence type="ECO:0000256" key="5">
    <source>
        <dbReference type="ARBA" id="ARBA00022989"/>
    </source>
</evidence>
<reference evidence="9 10" key="1">
    <citation type="submission" date="2019-07" db="EMBL/GenBank/DDBJ databases">
        <title>Whole genome shotgun sequence of Microbacterium aerolatum NBRC 103071.</title>
        <authorList>
            <person name="Hosoyama A."/>
            <person name="Uohara A."/>
            <person name="Ohji S."/>
            <person name="Ichikawa N."/>
        </authorList>
    </citation>
    <scope>NUCLEOTIDE SEQUENCE [LARGE SCALE GENOMIC DNA]</scope>
    <source>
        <strain evidence="9 10">NBRC 103071</strain>
    </source>
</reference>
<dbReference type="PANTHER" id="PTHR30353:SF0">
    <property type="entry name" value="TRANSMEMBRANE PROTEIN"/>
    <property type="match status" value="1"/>
</dbReference>
<comment type="caution">
    <text evidence="9">The sequence shown here is derived from an EMBL/GenBank/DDBJ whole genome shotgun (WGS) entry which is preliminary data.</text>
</comment>
<keyword evidence="5 7" id="KW-1133">Transmembrane helix</keyword>
<dbReference type="PROSITE" id="PS51257">
    <property type="entry name" value="PROKAR_LIPOPROTEIN"/>
    <property type="match status" value="1"/>
</dbReference>
<evidence type="ECO:0000256" key="4">
    <source>
        <dbReference type="ARBA" id="ARBA00022692"/>
    </source>
</evidence>
<keyword evidence="4 7" id="KW-0812">Transmembrane</keyword>
<feature type="transmembrane region" description="Helical" evidence="7">
    <location>
        <begin position="113"/>
        <end position="135"/>
    </location>
</feature>
<evidence type="ECO:0000256" key="6">
    <source>
        <dbReference type="ARBA" id="ARBA00023136"/>
    </source>
</evidence>
<comment type="similarity">
    <text evidence="2 7">Belongs to the DedA family.</text>
</comment>
<gene>
    <name evidence="9" type="ORF">MAE01_03100</name>
</gene>
<keyword evidence="3 7" id="KW-1003">Cell membrane</keyword>
<dbReference type="GO" id="GO:0005886">
    <property type="term" value="C:plasma membrane"/>
    <property type="evidence" value="ECO:0007669"/>
    <property type="project" value="UniProtKB-SubCell"/>
</dbReference>
<comment type="subcellular location">
    <subcellularLocation>
        <location evidence="1 7">Cell membrane</location>
        <topology evidence="1 7">Multi-pass membrane protein</topology>
    </subcellularLocation>
</comment>
<dbReference type="AlphaFoldDB" id="A0A511AAC6"/>
<dbReference type="PANTHER" id="PTHR30353">
    <property type="entry name" value="INNER MEMBRANE PROTEIN DEDA-RELATED"/>
    <property type="match status" value="1"/>
</dbReference>
<evidence type="ECO:0000259" key="8">
    <source>
        <dbReference type="Pfam" id="PF09335"/>
    </source>
</evidence>
<evidence type="ECO:0000313" key="10">
    <source>
        <dbReference type="Proteomes" id="UP000321225"/>
    </source>
</evidence>
<keyword evidence="6 7" id="KW-0472">Membrane</keyword>
<name>A0A511AAC6_9MICO</name>
<evidence type="ECO:0000256" key="7">
    <source>
        <dbReference type="RuleBase" id="RU367016"/>
    </source>
</evidence>
<dbReference type="InterPro" id="IPR032818">
    <property type="entry name" value="DedA-like"/>
</dbReference>
<feature type="domain" description="VTT" evidence="8">
    <location>
        <begin position="92"/>
        <end position="217"/>
    </location>
</feature>
<dbReference type="InterPro" id="IPR032816">
    <property type="entry name" value="VTT_dom"/>
</dbReference>
<evidence type="ECO:0000256" key="2">
    <source>
        <dbReference type="ARBA" id="ARBA00010792"/>
    </source>
</evidence>
<sequence length="266" mass="28503">MCGRKDSVTIATLTMSGCPAITTPLSLNRPWNREFTRCTTFLHRLSPIRFPFTYGAQREGVIPDALLDAVDGPWALVVMTALVVGDAFFVIVPGEIAVTALGALSISSGAPPLWAVIVCATAAAASGDMLCYAIGRWAGVERWRWMRAQRVRRARRWAHDRLQSGTAVVLFTARFIPFARLAVNLVAGATRIPIPRYTGLVVLAAAGWATYQAAVGALFAVILPGGPVVAIVVSVVVAVVIGAVIDLLIRRRSRRPTTFPPSAGRD</sequence>
<dbReference type="EMBL" id="BJUW01000001">
    <property type="protein sequence ID" value="GEK85134.1"/>
    <property type="molecule type" value="Genomic_DNA"/>
</dbReference>
<protein>
    <recommendedName>
        <fullName evidence="8">VTT domain-containing protein</fullName>
    </recommendedName>
</protein>
<feature type="transmembrane region" description="Helical" evidence="7">
    <location>
        <begin position="228"/>
        <end position="249"/>
    </location>
</feature>